<feature type="transmembrane region" description="Helical" evidence="6">
    <location>
        <begin position="302"/>
        <end position="335"/>
    </location>
</feature>
<comment type="caution">
    <text evidence="7">The sequence shown here is derived from an EMBL/GenBank/DDBJ whole genome shotgun (WGS) entry which is preliminary data.</text>
</comment>
<evidence type="ECO:0000256" key="2">
    <source>
        <dbReference type="ARBA" id="ARBA00009773"/>
    </source>
</evidence>
<comment type="similarity">
    <text evidence="2">Belongs to the autoinducer-2 exporter (AI-2E) (TC 2.A.86) family.</text>
</comment>
<feature type="transmembrane region" description="Helical" evidence="6">
    <location>
        <begin position="74"/>
        <end position="95"/>
    </location>
</feature>
<organism evidence="7 8">
    <name type="scientific">Alsobacter ponti</name>
    <dbReference type="NCBI Taxonomy" id="2962936"/>
    <lineage>
        <taxon>Bacteria</taxon>
        <taxon>Pseudomonadati</taxon>
        <taxon>Pseudomonadota</taxon>
        <taxon>Alphaproteobacteria</taxon>
        <taxon>Hyphomicrobiales</taxon>
        <taxon>Alsobacteraceae</taxon>
        <taxon>Alsobacter</taxon>
    </lineage>
</organism>
<feature type="transmembrane region" description="Helical" evidence="6">
    <location>
        <begin position="149"/>
        <end position="172"/>
    </location>
</feature>
<keyword evidence="5 6" id="KW-0472">Membrane</keyword>
<evidence type="ECO:0000256" key="6">
    <source>
        <dbReference type="SAM" id="Phobius"/>
    </source>
</evidence>
<dbReference type="EMBL" id="JANCLU010000001">
    <property type="protein sequence ID" value="MCP8937094.1"/>
    <property type="molecule type" value="Genomic_DNA"/>
</dbReference>
<evidence type="ECO:0000256" key="5">
    <source>
        <dbReference type="ARBA" id="ARBA00023136"/>
    </source>
</evidence>
<keyword evidence="3 6" id="KW-0812">Transmembrane</keyword>
<evidence type="ECO:0000256" key="3">
    <source>
        <dbReference type="ARBA" id="ARBA00022692"/>
    </source>
</evidence>
<feature type="transmembrane region" description="Helical" evidence="6">
    <location>
        <begin position="253"/>
        <end position="281"/>
    </location>
</feature>
<dbReference type="PANTHER" id="PTHR21716:SF62">
    <property type="entry name" value="TRANSPORT PROTEIN YDBI-RELATED"/>
    <property type="match status" value="1"/>
</dbReference>
<evidence type="ECO:0000256" key="4">
    <source>
        <dbReference type="ARBA" id="ARBA00022989"/>
    </source>
</evidence>
<protein>
    <submittedName>
        <fullName evidence="7">AI-2E family transporter</fullName>
    </submittedName>
</protein>
<proteinExistence type="inferred from homology"/>
<dbReference type="InterPro" id="IPR002549">
    <property type="entry name" value="AI-2E-like"/>
</dbReference>
<reference evidence="7 8" key="1">
    <citation type="submission" date="2022-07" db="EMBL/GenBank/DDBJ databases">
        <authorList>
            <person name="Li W.-J."/>
            <person name="Deng Q.-Q."/>
        </authorList>
    </citation>
    <scope>NUCLEOTIDE SEQUENCE [LARGE SCALE GENOMIC DNA]</scope>
    <source>
        <strain evidence="7 8">SYSU M60028</strain>
    </source>
</reference>
<gene>
    <name evidence="7" type="ORF">NK718_01055</name>
</gene>
<evidence type="ECO:0000313" key="8">
    <source>
        <dbReference type="Proteomes" id="UP001205890"/>
    </source>
</evidence>
<dbReference type="Proteomes" id="UP001205890">
    <property type="component" value="Unassembled WGS sequence"/>
</dbReference>
<comment type="subcellular location">
    <subcellularLocation>
        <location evidence="1">Membrane</location>
        <topology evidence="1">Multi-pass membrane protein</topology>
    </subcellularLocation>
</comment>
<dbReference type="Pfam" id="PF01594">
    <property type="entry name" value="AI-2E_transport"/>
    <property type="match status" value="1"/>
</dbReference>
<keyword evidence="4 6" id="KW-1133">Transmembrane helix</keyword>
<sequence>MPTTDGSAPSSTHSDTFARRVAVAVCIALGIGALAALLVELSQVLLLIFGAVVVSTVLHAIGDPIARRTGIPRVWALPLSALIVLGVVGGTLWFLGAQVAGQLAQAAQAAESAIPKVGHALGVPDLEAVIASEFQRLAGGDMLGRVTSLGATALGAATDLLIVLFGGVYIALTPRLYRDGFVMLLPQAARAKTSRAFDAAGRALKLWLLGQLFAMVITGVLTGLALWFIGVPAAAGLGLIAGVLEFIPLLGPFLGAAAGILAAAGMGTSALMWTIAAFLAIQQIESNVIQPIVTRRSVEIPPALLLFAVIAFGAMLGVLGVILAVPLTVVLYVLVKALYVREVLDEPTSVPGEAKPG</sequence>
<dbReference type="PANTHER" id="PTHR21716">
    <property type="entry name" value="TRANSMEMBRANE PROTEIN"/>
    <property type="match status" value="1"/>
</dbReference>
<keyword evidence="8" id="KW-1185">Reference proteome</keyword>
<name>A0ABT1L6Q7_9HYPH</name>
<accession>A0ABT1L6Q7</accession>
<feature type="transmembrane region" description="Helical" evidence="6">
    <location>
        <begin position="44"/>
        <end position="62"/>
    </location>
</feature>
<dbReference type="RefSeq" id="WP_254737692.1">
    <property type="nucleotide sequence ID" value="NZ_JANCLU010000001.1"/>
</dbReference>
<evidence type="ECO:0000256" key="1">
    <source>
        <dbReference type="ARBA" id="ARBA00004141"/>
    </source>
</evidence>
<evidence type="ECO:0000313" key="7">
    <source>
        <dbReference type="EMBL" id="MCP8937094.1"/>
    </source>
</evidence>
<feature type="transmembrane region" description="Helical" evidence="6">
    <location>
        <begin position="212"/>
        <end position="241"/>
    </location>
</feature>
<feature type="transmembrane region" description="Helical" evidence="6">
    <location>
        <begin position="21"/>
        <end position="38"/>
    </location>
</feature>